<protein>
    <submittedName>
        <fullName evidence="9">Cytochrome P450 123</fullName>
    </submittedName>
</protein>
<dbReference type="PRINTS" id="PR00385">
    <property type="entry name" value="P450"/>
</dbReference>
<dbReference type="PROSITE" id="PS00086">
    <property type="entry name" value="CYTOCHROME_P450"/>
    <property type="match status" value="1"/>
</dbReference>
<evidence type="ECO:0000256" key="6">
    <source>
        <dbReference type="ARBA" id="ARBA00023004"/>
    </source>
</evidence>
<organism evidence="9 10">
    <name type="scientific">Mycobacterium gallinarum</name>
    <dbReference type="NCBI Taxonomy" id="39689"/>
    <lineage>
        <taxon>Bacteria</taxon>
        <taxon>Bacillati</taxon>
        <taxon>Actinomycetota</taxon>
        <taxon>Actinomycetes</taxon>
        <taxon>Mycobacteriales</taxon>
        <taxon>Mycobacteriaceae</taxon>
        <taxon>Mycobacterium</taxon>
    </lineage>
</organism>
<dbReference type="GO" id="GO:0005506">
    <property type="term" value="F:iron ion binding"/>
    <property type="evidence" value="ECO:0007669"/>
    <property type="project" value="InterPro"/>
</dbReference>
<evidence type="ECO:0000313" key="10">
    <source>
        <dbReference type="Proteomes" id="UP000465785"/>
    </source>
</evidence>
<dbReference type="PRINTS" id="PR00359">
    <property type="entry name" value="BP450"/>
</dbReference>
<accession>A0A9W4AYB2</accession>
<comment type="cofactor">
    <cofactor evidence="1">
        <name>heme</name>
        <dbReference type="ChEBI" id="CHEBI:30413"/>
    </cofactor>
</comment>
<dbReference type="InterPro" id="IPR001128">
    <property type="entry name" value="Cyt_P450"/>
</dbReference>
<evidence type="ECO:0000256" key="5">
    <source>
        <dbReference type="ARBA" id="ARBA00023002"/>
    </source>
</evidence>
<dbReference type="FunFam" id="1.10.630.10:FF:000018">
    <property type="entry name" value="Cytochrome P450 monooxygenase"/>
    <property type="match status" value="1"/>
</dbReference>
<dbReference type="PANTHER" id="PTHR46696:SF4">
    <property type="entry name" value="BIOTIN BIOSYNTHESIS CYTOCHROME P450"/>
    <property type="match status" value="1"/>
</dbReference>
<keyword evidence="7 8" id="KW-0503">Monooxygenase</keyword>
<dbReference type="Gene3D" id="1.10.630.10">
    <property type="entry name" value="Cytochrome P450"/>
    <property type="match status" value="1"/>
</dbReference>
<evidence type="ECO:0000256" key="7">
    <source>
        <dbReference type="ARBA" id="ARBA00023033"/>
    </source>
</evidence>
<dbReference type="KEGG" id="mgau:MGALJ_03800"/>
<dbReference type="GO" id="GO:0008395">
    <property type="term" value="F:steroid hydroxylase activity"/>
    <property type="evidence" value="ECO:0007669"/>
    <property type="project" value="TreeGrafter"/>
</dbReference>
<proteinExistence type="inferred from homology"/>
<keyword evidence="6 8" id="KW-0408">Iron</keyword>
<keyword evidence="4 8" id="KW-0479">Metal-binding</keyword>
<keyword evidence="10" id="KW-1185">Reference proteome</keyword>
<dbReference type="InterPro" id="IPR002397">
    <property type="entry name" value="Cyt_P450_B"/>
</dbReference>
<dbReference type="AlphaFoldDB" id="A0A9W4AYB2"/>
<dbReference type="Pfam" id="PF00067">
    <property type="entry name" value="p450"/>
    <property type="match status" value="1"/>
</dbReference>
<dbReference type="PANTHER" id="PTHR46696">
    <property type="entry name" value="P450, PUTATIVE (EUROFUNG)-RELATED"/>
    <property type="match status" value="1"/>
</dbReference>
<dbReference type="GO" id="GO:0020037">
    <property type="term" value="F:heme binding"/>
    <property type="evidence" value="ECO:0007669"/>
    <property type="project" value="InterPro"/>
</dbReference>
<dbReference type="SUPFAM" id="SSF48264">
    <property type="entry name" value="Cytochrome P450"/>
    <property type="match status" value="1"/>
</dbReference>
<reference evidence="9 10" key="1">
    <citation type="journal article" date="2019" name="Emerg. Microbes Infect.">
        <title>Comprehensive subspecies identification of 175 nontuberculous mycobacteria species based on 7547 genomic profiles.</title>
        <authorList>
            <person name="Matsumoto Y."/>
            <person name="Kinjo T."/>
            <person name="Motooka D."/>
            <person name="Nabeya D."/>
            <person name="Jung N."/>
            <person name="Uechi K."/>
            <person name="Horii T."/>
            <person name="Iida T."/>
            <person name="Fujita J."/>
            <person name="Nakamura S."/>
        </authorList>
    </citation>
    <scope>NUCLEOTIDE SEQUENCE [LARGE SCALE GENOMIC DNA]</scope>
    <source>
        <strain evidence="9 10">JCM 6399</strain>
    </source>
</reference>
<comment type="similarity">
    <text evidence="2 8">Belongs to the cytochrome P450 family.</text>
</comment>
<evidence type="ECO:0000256" key="3">
    <source>
        <dbReference type="ARBA" id="ARBA00022617"/>
    </source>
</evidence>
<evidence type="ECO:0000313" key="9">
    <source>
        <dbReference type="EMBL" id="BBY90711.1"/>
    </source>
</evidence>
<evidence type="ECO:0000256" key="2">
    <source>
        <dbReference type="ARBA" id="ARBA00010617"/>
    </source>
</evidence>
<dbReference type="EMBL" id="AP022601">
    <property type="protein sequence ID" value="BBY90711.1"/>
    <property type="molecule type" value="Genomic_DNA"/>
</dbReference>
<dbReference type="InterPro" id="IPR017972">
    <property type="entry name" value="Cyt_P450_CS"/>
</dbReference>
<evidence type="ECO:0000256" key="8">
    <source>
        <dbReference type="RuleBase" id="RU000461"/>
    </source>
</evidence>
<dbReference type="GO" id="GO:0036199">
    <property type="term" value="F:cholest-4-en-3-one 26-monooxygenase activity"/>
    <property type="evidence" value="ECO:0007669"/>
    <property type="project" value="TreeGrafter"/>
</dbReference>
<evidence type="ECO:0000256" key="4">
    <source>
        <dbReference type="ARBA" id="ARBA00022723"/>
    </source>
</evidence>
<keyword evidence="3 8" id="KW-0349">Heme</keyword>
<name>A0A9W4AYB2_9MYCO</name>
<keyword evidence="5 8" id="KW-0560">Oxidoreductase</keyword>
<sequence length="399" mass="43576">MTTAQLHYDPFDANIQDDPYPVYQQLRDDAPVFRAETANTWVLSRHEDVIPALLDHDTYSSVNGVFPTPPDAPFLESFLPMMITMDPPRHDQLRGLVSKAFTPRRIVALETGIDELAASLVERLTSSGSEGRSDFVADLAGILPAVVIADLLGIPREDRQQFRQWSSTLIQSNPARGEVAEGLAAAAAVYAYFADFLADRRKAPRDDLMSALVAAEIDGQRLSDDELLGFCLLLLIAGHETTTNLLANAAVVLAGHPRSRHRLAADPTLIGQAVEELLRYASPVQGLSRVLTTDVTLHGATMSQGDSVLLLFGSANRDERVFARPDVFDIDRKPEHQVAFGRGIHFCLGAALARLEARIALGALLSRLPDWAVDVDSAVRLRSGPIRGYLSLPIMWPAS</sequence>
<dbReference type="RefSeq" id="WP_163725311.1">
    <property type="nucleotide sequence ID" value="NZ_AP022601.1"/>
</dbReference>
<dbReference type="InterPro" id="IPR036396">
    <property type="entry name" value="Cyt_P450_sf"/>
</dbReference>
<evidence type="ECO:0000256" key="1">
    <source>
        <dbReference type="ARBA" id="ARBA00001971"/>
    </source>
</evidence>
<gene>
    <name evidence="9" type="primary">cyp123</name>
    <name evidence="9" type="ORF">MGALJ_03800</name>
</gene>
<dbReference type="CDD" id="cd11078">
    <property type="entry name" value="CYP130-like"/>
    <property type="match status" value="1"/>
</dbReference>
<dbReference type="GO" id="GO:0006707">
    <property type="term" value="P:cholesterol catabolic process"/>
    <property type="evidence" value="ECO:0007669"/>
    <property type="project" value="TreeGrafter"/>
</dbReference>
<dbReference type="Proteomes" id="UP000465785">
    <property type="component" value="Chromosome"/>
</dbReference>